<dbReference type="Pfam" id="PF16005">
    <property type="entry name" value="MOEP19"/>
    <property type="match status" value="1"/>
</dbReference>
<dbReference type="GeneTree" id="ENSGT00940000154353"/>
<dbReference type="InParanoid" id="H0WFK9"/>
<protein>
    <recommendedName>
        <fullName evidence="2">KH-like RNA-binding domain-containing protein</fullName>
    </recommendedName>
</protein>
<dbReference type="PANTHER" id="PTHR31368:SF4">
    <property type="entry name" value="DEVELOPMENTAL PLURIPOTENCY-ASSOCIATED 5 PROTEIN"/>
    <property type="match status" value="1"/>
</dbReference>
<dbReference type="STRING" id="30611.ENSOGAP00000000026"/>
<comment type="similarity">
    <text evidence="1">Belongs to the KHDC1 family.</text>
</comment>
<organism evidence="3 4">
    <name type="scientific">Otolemur garnettii</name>
    <name type="common">Small-eared galago</name>
    <name type="synonym">Garnett's greater bushbaby</name>
    <dbReference type="NCBI Taxonomy" id="30611"/>
    <lineage>
        <taxon>Eukaryota</taxon>
        <taxon>Metazoa</taxon>
        <taxon>Chordata</taxon>
        <taxon>Craniata</taxon>
        <taxon>Vertebrata</taxon>
        <taxon>Euteleostomi</taxon>
        <taxon>Mammalia</taxon>
        <taxon>Eutheria</taxon>
        <taxon>Euarchontoglires</taxon>
        <taxon>Primates</taxon>
        <taxon>Strepsirrhini</taxon>
        <taxon>Lorisiformes</taxon>
        <taxon>Galagidae</taxon>
        <taxon>Otolemur</taxon>
    </lineage>
</organism>
<dbReference type="InterPro" id="IPR031952">
    <property type="entry name" value="MOEP19_KH-like"/>
</dbReference>
<dbReference type="OMA" id="KLRTRWM"/>
<evidence type="ECO:0000313" key="3">
    <source>
        <dbReference type="Ensembl" id="ENSOGAP00000000026.2"/>
    </source>
</evidence>
<dbReference type="PANTHER" id="PTHR31368">
    <property type="entry name" value="DEVELOPMENT PLURPOTENCY-ASSOCIATED PROTEIN 1/5 FAMILY MEMBER"/>
    <property type="match status" value="1"/>
</dbReference>
<dbReference type="CDD" id="cd12795">
    <property type="entry name" value="FILIA_N_like"/>
    <property type="match status" value="1"/>
</dbReference>
<dbReference type="GO" id="GO:0003729">
    <property type="term" value="F:mRNA binding"/>
    <property type="evidence" value="ECO:0007669"/>
    <property type="project" value="TreeGrafter"/>
</dbReference>
<keyword evidence="4" id="KW-1185">Reference proteome</keyword>
<reference evidence="4" key="1">
    <citation type="submission" date="2011-03" db="EMBL/GenBank/DDBJ databases">
        <title>Version 3 of the genome sequence of Otolemur garnettii (Bushbaby).</title>
        <authorList>
            <consortium name="The Broad Institute Genome Sequencing Platform"/>
            <person name="Di Palma F."/>
            <person name="Johnson J."/>
            <person name="Lander E.S."/>
            <person name="Lindblad-Toh K."/>
            <person name="Jaffe D.B."/>
            <person name="Gnerre S."/>
            <person name="MacCallum I."/>
            <person name="Przybylski D."/>
            <person name="Ribeiro F.J."/>
            <person name="Burton J.N."/>
            <person name="Walker B.J."/>
            <person name="Sharpe T."/>
            <person name="Hall G."/>
        </authorList>
    </citation>
    <scope>NUCLEOTIDE SEQUENCE [LARGE SCALE GENOMIC DNA]</scope>
</reference>
<dbReference type="GO" id="GO:0010468">
    <property type="term" value="P:regulation of gene expression"/>
    <property type="evidence" value="ECO:0007669"/>
    <property type="project" value="TreeGrafter"/>
</dbReference>
<dbReference type="EMBL" id="AAQR03156498">
    <property type="status" value="NOT_ANNOTATED_CDS"/>
    <property type="molecule type" value="Genomic_DNA"/>
</dbReference>
<dbReference type="HOGENOM" id="CLU_169085_0_0_1"/>
<evidence type="ECO:0000313" key="4">
    <source>
        <dbReference type="Proteomes" id="UP000005225"/>
    </source>
</evidence>
<reference evidence="3" key="3">
    <citation type="submission" date="2025-09" db="UniProtKB">
        <authorList>
            <consortium name="Ensembl"/>
        </authorList>
    </citation>
    <scope>IDENTIFICATION</scope>
</reference>
<reference evidence="3" key="2">
    <citation type="submission" date="2025-08" db="UniProtKB">
        <authorList>
            <consortium name="Ensembl"/>
        </authorList>
    </citation>
    <scope>IDENTIFICATION</scope>
</reference>
<feature type="domain" description="KH-like RNA-binding" evidence="2">
    <location>
        <begin position="11"/>
        <end position="93"/>
    </location>
</feature>
<proteinExistence type="inferred from homology"/>
<dbReference type="AlphaFoldDB" id="H0WFK9"/>
<sequence length="110" mass="12867">METLPKRKDIPPWLNVPADLINPKVFQVPTWLLEPMFGPDRSRISFFEVGKTMIELETLESSAHTEIVVYGDLMYRARTTWILQCLAERYHRQGQREIVKLEEALSSLHL</sequence>
<dbReference type="Proteomes" id="UP000005225">
    <property type="component" value="Unassembled WGS sequence"/>
</dbReference>
<dbReference type="Gene3D" id="3.30.1370.10">
    <property type="entry name" value="K Homology domain, type 1"/>
    <property type="match status" value="1"/>
</dbReference>
<dbReference type="eggNOG" id="ENOG502RW7D">
    <property type="taxonomic scope" value="Eukaryota"/>
</dbReference>
<dbReference type="Ensembl" id="ENSOGAT00000000027.2">
    <property type="protein sequence ID" value="ENSOGAP00000000026.2"/>
    <property type="gene ID" value="ENSOGAG00000000027.2"/>
</dbReference>
<accession>H0WFK9</accession>
<dbReference type="FunCoup" id="H0WFK9">
    <property type="interactions" value="14"/>
</dbReference>
<evidence type="ECO:0000259" key="2">
    <source>
        <dbReference type="Pfam" id="PF16005"/>
    </source>
</evidence>
<dbReference type="InterPro" id="IPR036612">
    <property type="entry name" value="KH_dom_type_1_sf"/>
</dbReference>
<dbReference type="GO" id="GO:0005737">
    <property type="term" value="C:cytoplasm"/>
    <property type="evidence" value="ECO:0007669"/>
    <property type="project" value="TreeGrafter"/>
</dbReference>
<name>H0WFK9_OTOGA</name>
<evidence type="ECO:0000256" key="1">
    <source>
        <dbReference type="ARBA" id="ARBA00009081"/>
    </source>
</evidence>